<accession>A0A2S5B7K7</accession>
<feature type="domain" description="EH" evidence="3">
    <location>
        <begin position="315"/>
        <end position="406"/>
    </location>
</feature>
<dbReference type="GO" id="GO:0005737">
    <property type="term" value="C:cytoplasm"/>
    <property type="evidence" value="ECO:0007669"/>
    <property type="project" value="TreeGrafter"/>
</dbReference>
<dbReference type="InterPro" id="IPR000261">
    <property type="entry name" value="EH_dom"/>
</dbReference>
<feature type="compositionally biased region" description="Basic and acidic residues" evidence="1">
    <location>
        <begin position="1122"/>
        <end position="1131"/>
    </location>
</feature>
<evidence type="ECO:0000259" key="2">
    <source>
        <dbReference type="PROSITE" id="PS50030"/>
    </source>
</evidence>
<feature type="region of interest" description="Disordered" evidence="1">
    <location>
        <begin position="604"/>
        <end position="635"/>
    </location>
</feature>
<dbReference type="EMBL" id="PJQD01000047">
    <property type="protein sequence ID" value="POY72756.1"/>
    <property type="molecule type" value="Genomic_DNA"/>
</dbReference>
<feature type="compositionally biased region" description="Polar residues" evidence="1">
    <location>
        <begin position="604"/>
        <end position="626"/>
    </location>
</feature>
<dbReference type="CDD" id="cd00052">
    <property type="entry name" value="EH"/>
    <property type="match status" value="3"/>
</dbReference>
<feature type="compositionally biased region" description="Low complexity" evidence="1">
    <location>
        <begin position="438"/>
        <end position="453"/>
    </location>
</feature>
<feature type="compositionally biased region" description="Low complexity" evidence="1">
    <location>
        <begin position="881"/>
        <end position="909"/>
    </location>
</feature>
<dbReference type="PANTHER" id="PTHR11216:SF170">
    <property type="entry name" value="DYNAMIN ASSOCIATED PROTEIN 160, ISOFORM D"/>
    <property type="match status" value="1"/>
</dbReference>
<comment type="caution">
    <text evidence="4">The sequence shown here is derived from an EMBL/GenBank/DDBJ whole genome shotgun (WGS) entry which is preliminary data.</text>
</comment>
<dbReference type="GO" id="GO:0006897">
    <property type="term" value="P:endocytosis"/>
    <property type="evidence" value="ECO:0007669"/>
    <property type="project" value="TreeGrafter"/>
</dbReference>
<dbReference type="SMART" id="SM00027">
    <property type="entry name" value="EH"/>
    <property type="match status" value="3"/>
</dbReference>
<feature type="compositionally biased region" description="Basic and acidic residues" evidence="1">
    <location>
        <begin position="1103"/>
        <end position="1114"/>
    </location>
</feature>
<feature type="region of interest" description="Disordered" evidence="1">
    <location>
        <begin position="811"/>
        <end position="949"/>
    </location>
</feature>
<dbReference type="Pfam" id="PF12763">
    <property type="entry name" value="EH"/>
    <property type="match status" value="3"/>
</dbReference>
<dbReference type="SUPFAM" id="SSF47473">
    <property type="entry name" value="EF-hand"/>
    <property type="match status" value="3"/>
</dbReference>
<evidence type="ECO:0000313" key="4">
    <source>
        <dbReference type="EMBL" id="POY72756.1"/>
    </source>
</evidence>
<dbReference type="GO" id="GO:0005886">
    <property type="term" value="C:plasma membrane"/>
    <property type="evidence" value="ECO:0007669"/>
    <property type="project" value="TreeGrafter"/>
</dbReference>
<feature type="domain" description="UBA" evidence="2">
    <location>
        <begin position="1475"/>
        <end position="1514"/>
    </location>
</feature>
<feature type="compositionally biased region" description="Polar residues" evidence="1">
    <location>
        <begin position="502"/>
        <end position="511"/>
    </location>
</feature>
<feature type="region of interest" description="Disordered" evidence="1">
    <location>
        <begin position="531"/>
        <end position="551"/>
    </location>
</feature>
<reference evidence="4 5" key="1">
    <citation type="journal article" date="2018" name="Front. Microbiol.">
        <title>Prospects for Fungal Bioremediation of Acidic Radioactive Waste Sites: Characterization and Genome Sequence of Rhodotorula taiwanensis MD1149.</title>
        <authorList>
            <person name="Tkavc R."/>
            <person name="Matrosova V.Y."/>
            <person name="Grichenko O.E."/>
            <person name="Gostincar C."/>
            <person name="Volpe R.P."/>
            <person name="Klimenkova P."/>
            <person name="Gaidamakova E.K."/>
            <person name="Zhou C.E."/>
            <person name="Stewart B.J."/>
            <person name="Lyman M.G."/>
            <person name="Malfatti S.A."/>
            <person name="Rubinfeld B."/>
            <person name="Courtot M."/>
            <person name="Singh J."/>
            <person name="Dalgard C.L."/>
            <person name="Hamilton T."/>
            <person name="Frey K.G."/>
            <person name="Gunde-Cimerman N."/>
            <person name="Dugan L."/>
            <person name="Daly M.J."/>
        </authorList>
    </citation>
    <scope>NUCLEOTIDE SEQUENCE [LARGE SCALE GENOMIC DNA]</scope>
    <source>
        <strain evidence="4 5">MD1149</strain>
    </source>
</reference>
<feature type="compositionally biased region" description="Basic and acidic residues" evidence="1">
    <location>
        <begin position="929"/>
        <end position="945"/>
    </location>
</feature>
<feature type="compositionally biased region" description="Low complexity" evidence="1">
    <location>
        <begin position="834"/>
        <end position="871"/>
    </location>
</feature>
<organism evidence="4 5">
    <name type="scientific">Rhodotorula taiwanensis</name>
    <dbReference type="NCBI Taxonomy" id="741276"/>
    <lineage>
        <taxon>Eukaryota</taxon>
        <taxon>Fungi</taxon>
        <taxon>Dikarya</taxon>
        <taxon>Basidiomycota</taxon>
        <taxon>Pucciniomycotina</taxon>
        <taxon>Microbotryomycetes</taxon>
        <taxon>Sporidiobolales</taxon>
        <taxon>Sporidiobolaceae</taxon>
        <taxon>Rhodotorula</taxon>
    </lineage>
</organism>
<dbReference type="Proteomes" id="UP000237144">
    <property type="component" value="Unassembled WGS sequence"/>
</dbReference>
<evidence type="ECO:0000313" key="5">
    <source>
        <dbReference type="Proteomes" id="UP000237144"/>
    </source>
</evidence>
<dbReference type="InterPro" id="IPR009060">
    <property type="entry name" value="UBA-like_sf"/>
</dbReference>
<dbReference type="GO" id="GO:0016197">
    <property type="term" value="P:endosomal transport"/>
    <property type="evidence" value="ECO:0007669"/>
    <property type="project" value="TreeGrafter"/>
</dbReference>
<evidence type="ECO:0000256" key="1">
    <source>
        <dbReference type="SAM" id="MobiDB-lite"/>
    </source>
</evidence>
<keyword evidence="5" id="KW-1185">Reference proteome</keyword>
<feature type="compositionally biased region" description="Acidic residues" evidence="1">
    <location>
        <begin position="1135"/>
        <end position="1145"/>
    </location>
</feature>
<feature type="compositionally biased region" description="Low complexity" evidence="1">
    <location>
        <begin position="137"/>
        <end position="163"/>
    </location>
</feature>
<feature type="domain" description="EH" evidence="3">
    <location>
        <begin position="173"/>
        <end position="271"/>
    </location>
</feature>
<name>A0A2S5B7K7_9BASI</name>
<feature type="compositionally biased region" description="Low complexity" evidence="1">
    <location>
        <begin position="534"/>
        <end position="545"/>
    </location>
</feature>
<dbReference type="Gene3D" id="1.10.238.10">
    <property type="entry name" value="EF-hand"/>
    <property type="match status" value="3"/>
</dbReference>
<dbReference type="PROSITE" id="PS50030">
    <property type="entry name" value="UBA"/>
    <property type="match status" value="1"/>
</dbReference>
<dbReference type="InterPro" id="IPR011992">
    <property type="entry name" value="EF-hand-dom_pair"/>
</dbReference>
<feature type="compositionally biased region" description="Basic and acidic residues" evidence="1">
    <location>
        <begin position="756"/>
        <end position="768"/>
    </location>
</feature>
<feature type="region of interest" description="Disordered" evidence="1">
    <location>
        <begin position="388"/>
        <end position="512"/>
    </location>
</feature>
<dbReference type="InterPro" id="IPR015940">
    <property type="entry name" value="UBA"/>
</dbReference>
<sequence length="1514" mass="155144">MATEPLPPQLSGYNPTKPERDAFNYLFERADQDQLGVLTGDRAVPFFSHSALPPLILGEIWQLADPENIGFLSQDRFGVACRLIAHAQARAKTGPPRVEPDDVKKQAPQPPTFRGHALPDHLAQPLASVATPTSPTSRQQGGAAAAPASPAAAATPQARQPATTNLNQISPSDKANYARLFSAAGPVGIGPAALLDGDKAREIWVKSELPFDVLGQIWSLADTHARGQLDLTDFTIGMHLLHLVLDGKLPRNVEGLPKVLDPALYKAAMTTLPPPPPASSAAATAPISQAQLRPQQTGPAGAAGGQSGWAISPAEKQESDQWFDQLDSARKGQLEGEQAVGFFGQSGLGVEVLAKIWDLADLRNEGHLNKDTFAVAMHLVKRAVADPSTPLPDSLPQDLVPPSIRGGSSGTPFGQQQQQQAPVAPQRDLLDLDDDDAGPAASVSSPQQQQAGGFSLSPQTTGTMAPLSPQMTGPRSPLGQPAYMRSLSPQLTGASASGGSARQGSTPTMQGASAMYPQLTGASTTANAAMTPRSVTPQVQTPQQTGSGGFESNFAPAAAGAAVGAVAAVGGAAALASARQTSSTFFDDNDDDDLATNARSLQSKASNLRTEADSVEQQSKSTGQSRSELEKQVQAANEEIAALQERVSRARSTYEAEREKVEELRTRTKEQQDVLARAKHELIRAESDLSALRMEKTEIEGELLRDKEDVRELKRKVALVEDEKRILAAEVDKLKKEARQNKGLGAIARKQLTSVEADRTKLESEVEQLKSGAGADREEEGGSSFGGVGAMAAGALAGVGAATAAVLGTQHTGASAQDGPATSPMSPSSEIEGARAAALAATAPAAQAATVALPQTPGAAVAGAAPARTGTNPFERFLARAPPASSPSATSPTSSTVGASTNPFARSPLASPPAPAQSETLVATTATAAERDVEPITAGEEHKTSSEPTSLPLAAAAAIGTGAIAAVSAVGAGIYEAVTGHHDEQKDAKEPAAVAANEKDLAAAPSAAEEPDPFGVPAAASTEPTAGEFDSGFGDDFSNAPIAAAVPSEQEHDVPAPVEGQLGDIEPQSGFTDAVRDLNEDGTGPDAVQGTLGEVENDAGFDEAFKEIEEHEHGAGAAGGVDKGKGRELAHSVDSGDDDEDDGPEEAFGSSPRYAGNEHDDDPLASTAASTDFGTASVGDLSAVSGASDAPSVAAEVAPSAEIAHKDDEAHDVAEPTKEQDPTNNSSESGESFVHVPPAAAVGTDVLPSLAVTPTPTSTRRAAPPPPVRAAAVDNGFADASASPVTQADETPREATALPTQAPEDDFESAFADMSVSSPAASSAMFAAAPAAAIAPDFDSFENDFDFQPSFDSSEAAVAARNAHMAAQVQAEVGGTDFDDAAFADFDSSFPSSSSAAAPLTASAPAASASGAADQAFDAAFDDSFNETGPPVLGAPVGIVPFSQVPATDAAAVHPAPAAQTVSPPPAAPRLESFAGEEEGVRVIRQMGFSREQALEALDKYDGDVNRAVNSLVG</sequence>
<feature type="compositionally biased region" description="Low complexity" evidence="1">
    <location>
        <begin position="1251"/>
        <end position="1262"/>
    </location>
</feature>
<feature type="region of interest" description="Disordered" evidence="1">
    <location>
        <begin position="980"/>
        <end position="1311"/>
    </location>
</feature>
<dbReference type="CDD" id="cd14270">
    <property type="entry name" value="UBA"/>
    <property type="match status" value="1"/>
</dbReference>
<dbReference type="PANTHER" id="PTHR11216">
    <property type="entry name" value="EH DOMAIN"/>
    <property type="match status" value="1"/>
</dbReference>
<feature type="compositionally biased region" description="Basic and acidic residues" evidence="1">
    <location>
        <begin position="980"/>
        <end position="990"/>
    </location>
</feature>
<feature type="compositionally biased region" description="Polar residues" evidence="1">
    <location>
        <begin position="456"/>
        <end position="473"/>
    </location>
</feature>
<proteinExistence type="predicted"/>
<gene>
    <name evidence="4" type="ORF">BMF94_4163</name>
</gene>
<feature type="region of interest" description="Disordered" evidence="1">
    <location>
        <begin position="89"/>
        <end position="170"/>
    </location>
</feature>
<protein>
    <submittedName>
        <fullName evidence="4">Uncharacterized protein</fullName>
    </submittedName>
</protein>
<dbReference type="STRING" id="741276.A0A2S5B7K7"/>
<dbReference type="SMART" id="SM00165">
    <property type="entry name" value="UBA"/>
    <property type="match status" value="1"/>
</dbReference>
<dbReference type="PROSITE" id="PS50031">
    <property type="entry name" value="EH"/>
    <property type="match status" value="3"/>
</dbReference>
<dbReference type="SUPFAM" id="SSF46934">
    <property type="entry name" value="UBA-like"/>
    <property type="match status" value="1"/>
</dbReference>
<feature type="compositionally biased region" description="Low complexity" evidence="1">
    <location>
        <begin position="1190"/>
        <end position="1202"/>
    </location>
</feature>
<feature type="domain" description="EH" evidence="3">
    <location>
        <begin position="19"/>
        <end position="110"/>
    </location>
</feature>
<dbReference type="OrthoDB" id="524326at2759"/>
<dbReference type="Gene3D" id="1.10.8.10">
    <property type="entry name" value="DNA helicase RuvA subunit, C-terminal domain"/>
    <property type="match status" value="1"/>
</dbReference>
<feature type="compositionally biased region" description="Basic and acidic residues" evidence="1">
    <location>
        <begin position="1203"/>
        <end position="1221"/>
    </location>
</feature>
<feature type="region of interest" description="Disordered" evidence="1">
    <location>
        <begin position="739"/>
        <end position="788"/>
    </location>
</feature>
<evidence type="ECO:0000259" key="3">
    <source>
        <dbReference type="PROSITE" id="PS50031"/>
    </source>
</evidence>